<gene>
    <name evidence="1" type="ORF">OCS_04311</name>
</gene>
<sequence length="210" mass="22887">MPLRPWVVEHQIPTEDSIVSAAVVYSGTTALLCGNTAIAVTFASLFVKVQAQVGDTLSLPAFAAMIGIPGSLLAHFDVPVMVIDDAALAAGPGALSDIVVILVDGVALLSSQVPWFWPQMLEPWNLGRKKGDAVNEDDDNVREGPRAAGRTYMGVEVVSMFHAQDWAQGEGYAHWRIVSVDSDDKHYEVERILKSRKRRIGRSKTLVTEY</sequence>
<dbReference type="AlphaFoldDB" id="T5ABK4"/>
<evidence type="ECO:0000313" key="2">
    <source>
        <dbReference type="Proteomes" id="UP000019374"/>
    </source>
</evidence>
<reference evidence="1 2" key="1">
    <citation type="journal article" date="2013" name="Chin. Sci. Bull.">
        <title>Genome survey uncovers the secrets of sex and lifestyle in caterpillar fungus.</title>
        <authorList>
            <person name="Hu X."/>
            <person name="Zhang Y."/>
            <person name="Xiao G."/>
            <person name="Zheng P."/>
            <person name="Xia Y."/>
            <person name="Zhang X."/>
            <person name="St Leger R.J."/>
            <person name="Liu X."/>
            <person name="Wang C."/>
        </authorList>
    </citation>
    <scope>NUCLEOTIDE SEQUENCE [LARGE SCALE GENOMIC DNA]</scope>
    <source>
        <strain evidence="2">Co18 / CGMCC 3.14243</strain>
        <tissue evidence="1">Fruit-body</tissue>
    </source>
</reference>
<organism evidence="1 2">
    <name type="scientific">Ophiocordyceps sinensis (strain Co18 / CGMCC 3.14243)</name>
    <name type="common">Yarsagumba caterpillar fungus</name>
    <name type="synonym">Hirsutella sinensis</name>
    <dbReference type="NCBI Taxonomy" id="911162"/>
    <lineage>
        <taxon>Eukaryota</taxon>
        <taxon>Fungi</taxon>
        <taxon>Dikarya</taxon>
        <taxon>Ascomycota</taxon>
        <taxon>Pezizomycotina</taxon>
        <taxon>Sordariomycetes</taxon>
        <taxon>Hypocreomycetidae</taxon>
        <taxon>Hypocreales</taxon>
        <taxon>Ophiocordycipitaceae</taxon>
        <taxon>Ophiocordyceps</taxon>
    </lineage>
</organism>
<name>T5ABK4_OPHSC</name>
<proteinExistence type="predicted"/>
<dbReference type="EMBL" id="KE653028">
    <property type="protein sequence ID" value="EQK99973.1"/>
    <property type="molecule type" value="Genomic_DNA"/>
</dbReference>
<protein>
    <submittedName>
        <fullName evidence="1">Uncharacterized protein</fullName>
    </submittedName>
</protein>
<accession>T5ABK4</accession>
<dbReference type="HOGENOM" id="CLU_1310470_0_0_1"/>
<evidence type="ECO:0000313" key="1">
    <source>
        <dbReference type="EMBL" id="EQK99973.1"/>
    </source>
</evidence>
<dbReference type="Proteomes" id="UP000019374">
    <property type="component" value="Unassembled WGS sequence"/>
</dbReference>